<dbReference type="GO" id="GO:0003968">
    <property type="term" value="F:RNA-directed RNA polymerase activity"/>
    <property type="evidence" value="ECO:0007669"/>
    <property type="project" value="UniProtKB-KW"/>
</dbReference>
<evidence type="ECO:0000259" key="21">
    <source>
        <dbReference type="PROSITE" id="PS50526"/>
    </source>
</evidence>
<comment type="catalytic activity">
    <reaction evidence="20">
        <text>GTP + H2O = GDP + phosphate + H(+)</text>
        <dbReference type="Rhea" id="RHEA:19669"/>
        <dbReference type="ChEBI" id="CHEBI:15377"/>
        <dbReference type="ChEBI" id="CHEBI:15378"/>
        <dbReference type="ChEBI" id="CHEBI:37565"/>
        <dbReference type="ChEBI" id="CHEBI:43474"/>
        <dbReference type="ChEBI" id="CHEBI:58189"/>
    </reaction>
</comment>
<evidence type="ECO:0000256" key="11">
    <source>
        <dbReference type="ARBA" id="ARBA00022953"/>
    </source>
</evidence>
<keyword evidence="3" id="KW-0696">RNA-directed RNA polymerase</keyword>
<keyword evidence="4" id="KW-0507">mRNA processing</keyword>
<evidence type="ECO:0000256" key="1">
    <source>
        <dbReference type="ARBA" id="ARBA00004328"/>
    </source>
</evidence>
<evidence type="ECO:0000256" key="15">
    <source>
        <dbReference type="ARBA" id="ARBA00024499"/>
    </source>
</evidence>
<reference evidence="22" key="1">
    <citation type="submission" date="2022-05" db="EMBL/GenBank/DDBJ databases">
        <authorList>
            <person name="Cao W."/>
            <person name="Jia N."/>
            <person name="Lam T.T.-Y."/>
            <person name="Ni X."/>
            <person name="Liu J."/>
        </authorList>
    </citation>
    <scope>NUCLEOTIDE SEQUENCE</scope>
    <source>
        <strain evidence="22">TIGMIC 1</strain>
    </source>
</reference>
<accession>A0A9E7V1V7</accession>
<evidence type="ECO:0000256" key="5">
    <source>
        <dbReference type="ARBA" id="ARBA00022679"/>
    </source>
</evidence>
<keyword evidence="6" id="KW-0949">S-adenosyl-L-methionine</keyword>
<keyword evidence="7" id="KW-0548">Nucleotidyltransferase</keyword>
<evidence type="ECO:0000256" key="17">
    <source>
        <dbReference type="ARBA" id="ARBA00031012"/>
    </source>
</evidence>
<sequence length="1934" mass="222471">MDFSELFDDDDLTSQSRSKAAAEKHLRSPILASLLTRIQNLLSAVMDAKAAESLSNKKRFIPVQFEHILSRICQYSTEHSYSGLQRIIEPLLRDLPLVASPPQIKYPDAYPELFHRTLGVKEDLDESWNNANDLYQDELNAFGHWAQLPEFQRFVSTESNRVKSLSRHAYHYYEAYRYWDLIVERYRYRKKNEKFGSDPLIFNESRFFFYDGFIMEQIGLPSCEKKDGKIIRRIPPERYLYSYEQIQMIQDTCLARFNTFLAISNEMHNGNTDTEQLVARILQWQEDVLTKYGNKGYELVKAPEAVAKAYLTKITGGDVLKVGSFERTAEKIRDKERKFSETPKQIETPLTDRLLIIIDDTKDLWTCAELFGCTKLSGHPFVYAETSAESVQSEGCPQARYDILAINDYHNHFKHLVLTRYLVKHKVWPPFTDGMKPREGTKLHYYWSNEITHVAEKSYPLSDWTDVEFGKFMEFDYSPDYLDMIDDKAICPGASKAAGFWFQSDPTSYRRLLESLIKTKDVDTYAIVERMRRGMFKMEERIIELTQKEREFKTSARCFCKLVFEVRLFFVLTEANLKRFMGGDAGDNGYMPQQTMTMSNSKLKKRLYDLTSNKKRSNTCLVEVDFTRWNLRWRAASVNPISRSLEKIFGLKGVFSQAHNFFSSSTVVLTDKHTLPFGVKKNLPAHKWPNSKLVWRNHVGGFEGIQQTLWTICTTAMMYYSLRDENCSFQMAGQGDNQVFYISFDLKNSTLQEALTKLLKNMEYNCQRLNHEVKPEECVDSTTVLTYGKEIYAEGVHILYSLKFSSRAFARLDNTVPSLQKEVAGVVANAVAVAGTLKNTFRANWWKFIQVLLLLRRRLISPLYSSEHSGLRRLLKSKESRRALLIPGSLGGLPMMPWTRFFSKGETDDLSFDVSATYYLSKSVTLIRNYMALLLCGEFTPREIDKRNLINDPHSIPIERPNDASHLISDSISKTLPNIVVNNDLKQLVNPTLKGSGESYKDSLLQFRPLYPEIIADLFDLTPAGLYQKTIKRFSMTRTIERICPGTDFSRQIEQANCLFLKVFLDRLVQSATTVGLRHPSPFDAASQLRELWNLDLNNSSIGIYTPFEFELGYYNSRRPSINARIRTETDLLNTKGLSPPNFGTKTMQKTTDHGYKIVNCNSTMRDLKNTILMYSELQGDATIRPYIDSIIRSRSPWTTEQLTPLFPSVYGGTAVHRHASTRHKFSMLGSCSVPTHLILSSDEAGILSGGEEDYPVVFQTLYLTLSNCFQILASSNISLPSSLAYFIPDKLCAIDTTPVTVPKNLSLPTWPKLTGNRLAWVEEMFASEVPIIPDKNLIPHIKSIGAEVDMVYSYLETEISPTLSSMKVWDGILQPKDIFEFKEVSRINPYQIENAFIWACITESFNTFLSYDTKDCTVKLLKEITNRTSMILSGMWVRVRLHPTFANSEYNQVRNIVLQPGELGYKRPVEIMNSVFKRKMKLVLENRTTLEIPRLILFSNWKENTKYLARRRLVLSHISVLYPNIDVDTLKIAIQKSSPPSALLDRDPASYLHASTRRISRKIQSFDYVLPSLECQYINMKASEAMRLFRDREIIRMPKRNNQFEPKYSNHGVVKYTRNDVSGILQPSWEPYHLPDEDRIRILRRRTIGIHSPLYSDWNAVLCHLVRNTKLDASEVHLFGVGRGSTARLFSNLDMTCIGYDLLSTFPNIAQRSSSYKPPELLSGGKPELFHWSTHTFLKDGDVYIGELDINLISKPLSVVDLDVPIESVINFLNRLPLKKPVICRVCGSPNQVKYFISVFRPKRIYSLCTPTQDTAPTDIICYTDQLETIGEGNYESISIHKSDELKYSYENTEILNQMWSVYPTLARYLELQLTDEMSDLKVTLESIKIHGWKSSAPVEVECYNILNNFPVPSLPRGRYLRYYALLLNILRA</sequence>
<dbReference type="PROSITE" id="PS50526">
    <property type="entry name" value="RDRP_SSRNA_NEG_NONSEG"/>
    <property type="match status" value="1"/>
</dbReference>
<evidence type="ECO:0000256" key="9">
    <source>
        <dbReference type="ARBA" id="ARBA00022840"/>
    </source>
</evidence>
<evidence type="ECO:0000256" key="20">
    <source>
        <dbReference type="ARBA" id="ARBA00048548"/>
    </source>
</evidence>
<dbReference type="Pfam" id="PF14318">
    <property type="entry name" value="Mononeg_mRNAcap"/>
    <property type="match status" value="1"/>
</dbReference>
<dbReference type="Pfam" id="PF00946">
    <property type="entry name" value="Mononeg_RNA_pol"/>
    <property type="match status" value="1"/>
</dbReference>
<dbReference type="InterPro" id="IPR014023">
    <property type="entry name" value="Mononeg_RNA_pol_cat"/>
</dbReference>
<evidence type="ECO:0000256" key="8">
    <source>
        <dbReference type="ARBA" id="ARBA00022741"/>
    </source>
</evidence>
<keyword evidence="11" id="KW-0693">Viral RNA replication</keyword>
<evidence type="ECO:0000256" key="3">
    <source>
        <dbReference type="ARBA" id="ARBA00022484"/>
    </source>
</evidence>
<keyword evidence="13" id="KW-0511">Multifunctional enzyme</keyword>
<name>A0A9E7V1V7_9MONO</name>
<keyword evidence="10" id="KW-0946">Virion</keyword>
<evidence type="ECO:0000256" key="13">
    <source>
        <dbReference type="ARBA" id="ARBA00023268"/>
    </source>
</evidence>
<comment type="catalytic activity">
    <reaction evidence="18">
        <text>a 5'-end (5'-triphosphoguanosine)-adenylyl-adenylyl-cytidylyl-adenosine in mRNA + S-adenosyl-L-methionine = a 5'-end (5'-triphosphoguanosine)-(2'-O-methyladenylyl)-adenylyl-cytidylyl-adenosine in mRNA + S-adenosyl-L-homocysteine + H(+)</text>
        <dbReference type="Rhea" id="RHEA:65380"/>
        <dbReference type="Rhea" id="RHEA-COMP:16797"/>
        <dbReference type="Rhea" id="RHEA-COMP:16801"/>
        <dbReference type="ChEBI" id="CHEBI:15378"/>
        <dbReference type="ChEBI" id="CHEBI:57856"/>
        <dbReference type="ChEBI" id="CHEBI:59789"/>
        <dbReference type="ChEBI" id="CHEBI:156482"/>
        <dbReference type="ChEBI" id="CHEBI:156484"/>
    </reaction>
</comment>
<evidence type="ECO:0000256" key="4">
    <source>
        <dbReference type="ARBA" id="ARBA00022664"/>
    </source>
</evidence>
<comment type="subcellular location">
    <subcellularLocation>
        <location evidence="1">Virion</location>
    </subcellularLocation>
</comment>
<evidence type="ECO:0000256" key="14">
    <source>
        <dbReference type="ARBA" id="ARBA00024494"/>
    </source>
</evidence>
<comment type="catalytic activity">
    <reaction evidence="15">
        <text>a 5'-end (5'-triphosphoguanosine)-(2'-O-methyladenylyl)-adenylyl-cytidylyl-adenosine in mRNA + S-adenosyl-L-methionine = a 5'-end (N(7)-methyl 5'-triphosphoguanosine)-(2'-O-methyladenylyl)-adenylyl-cytidylyl-adenosine in mRNA + S-adenosyl-L-homocysteine</text>
        <dbReference type="Rhea" id="RHEA:65440"/>
        <dbReference type="Rhea" id="RHEA-COMP:16798"/>
        <dbReference type="Rhea" id="RHEA-COMP:16801"/>
        <dbReference type="ChEBI" id="CHEBI:57856"/>
        <dbReference type="ChEBI" id="CHEBI:59789"/>
        <dbReference type="ChEBI" id="CHEBI:156482"/>
        <dbReference type="ChEBI" id="CHEBI:156483"/>
    </reaction>
</comment>
<dbReference type="EMBL" id="ON746412">
    <property type="protein sequence ID" value="UYL95354.1"/>
    <property type="molecule type" value="Viral_cRNA"/>
</dbReference>
<organism evidence="22">
    <name type="scientific">Zhangzhou Mymon tick virus 3</name>
    <dbReference type="NCBI Taxonomy" id="2972215"/>
    <lineage>
        <taxon>Viruses</taxon>
        <taxon>Riboviria</taxon>
        <taxon>Orthornavirae</taxon>
        <taxon>Negarnaviricota</taxon>
        <taxon>Haploviricotina</taxon>
        <taxon>Monjiviricetes</taxon>
        <taxon>Mononegavirales</taxon>
        <taxon>Mymonaviridae</taxon>
        <taxon>Sclerotimonavirus</taxon>
        <taxon>Sclerotimonavirus alpharhipicephali</taxon>
    </lineage>
</organism>
<dbReference type="GO" id="GO:0005524">
    <property type="term" value="F:ATP binding"/>
    <property type="evidence" value="ECO:0007669"/>
    <property type="project" value="UniProtKB-KW"/>
</dbReference>
<evidence type="ECO:0000256" key="12">
    <source>
        <dbReference type="ARBA" id="ARBA00023042"/>
    </source>
</evidence>
<feature type="domain" description="RdRp catalytic" evidence="21">
    <location>
        <begin position="618"/>
        <end position="795"/>
    </location>
</feature>
<evidence type="ECO:0000256" key="18">
    <source>
        <dbReference type="ARBA" id="ARBA00047332"/>
    </source>
</evidence>
<keyword evidence="5" id="KW-0808">Transferase</keyword>
<comment type="catalytic activity">
    <reaction evidence="19">
        <text>a 5'-end (5'-triphosphoguanosine)-adenylyl-adenylyl-cytidylyl-adenosine in mRNA + 2 S-adenosyl-L-methionine = a 5'-end (N(7)-methyl 5'-triphosphoguanosine)-(2'-O-methyladenylyl)-adenylyl-cytidylyl-adenosine in mRNA + 2 S-adenosyl-L-homocysteine + H(+)</text>
        <dbReference type="Rhea" id="RHEA:65376"/>
        <dbReference type="Rhea" id="RHEA-COMP:16797"/>
        <dbReference type="Rhea" id="RHEA-COMP:16798"/>
        <dbReference type="ChEBI" id="CHEBI:15378"/>
        <dbReference type="ChEBI" id="CHEBI:57856"/>
        <dbReference type="ChEBI" id="CHEBI:59789"/>
        <dbReference type="ChEBI" id="CHEBI:156483"/>
        <dbReference type="ChEBI" id="CHEBI:156484"/>
        <dbReference type="EC" id="2.1.1.375"/>
    </reaction>
</comment>
<comment type="catalytic activity">
    <reaction evidence="14">
        <text>a 5'-end triphospho-adenylyl-adenylyl-cytidylyl-adenosine in mRNA + GDP + H(+) = a 5'-end (5'-triphosphoguanosine)-adenylyl-adenylyl-cytidylyl-adenosine in mRNA + diphosphate</text>
        <dbReference type="Rhea" id="RHEA:65436"/>
        <dbReference type="Rhea" id="RHEA-COMP:16797"/>
        <dbReference type="Rhea" id="RHEA-COMP:16799"/>
        <dbReference type="ChEBI" id="CHEBI:15378"/>
        <dbReference type="ChEBI" id="CHEBI:33019"/>
        <dbReference type="ChEBI" id="CHEBI:58189"/>
        <dbReference type="ChEBI" id="CHEBI:156484"/>
        <dbReference type="ChEBI" id="CHEBI:156503"/>
        <dbReference type="EC" id="2.7.7.88"/>
    </reaction>
</comment>
<evidence type="ECO:0000256" key="16">
    <source>
        <dbReference type="ARBA" id="ARBA00030436"/>
    </source>
</evidence>
<keyword evidence="8" id="KW-0547">Nucleotide-binding</keyword>
<protein>
    <recommendedName>
        <fullName evidence="2">RNA-directed RNA polymerase</fullName>
        <ecNumber evidence="2">2.7.7.48</ecNumber>
    </recommendedName>
    <alternativeName>
        <fullName evidence="17">Replicase</fullName>
    </alternativeName>
    <alternativeName>
        <fullName evidence="16">Transcriptase</fullName>
    </alternativeName>
</protein>
<keyword evidence="9" id="KW-0067">ATP-binding</keyword>
<dbReference type="GO" id="GO:0044423">
    <property type="term" value="C:virion component"/>
    <property type="evidence" value="ECO:0007669"/>
    <property type="project" value="UniProtKB-KW"/>
</dbReference>
<dbReference type="EC" id="2.7.7.48" evidence="2"/>
<evidence type="ECO:0000256" key="2">
    <source>
        <dbReference type="ARBA" id="ARBA00012494"/>
    </source>
</evidence>
<evidence type="ECO:0000313" key="22">
    <source>
        <dbReference type="EMBL" id="UYL95354.1"/>
    </source>
</evidence>
<dbReference type="InterPro" id="IPR026890">
    <property type="entry name" value="Mononeg_mRNAcap"/>
</dbReference>
<evidence type="ECO:0000256" key="6">
    <source>
        <dbReference type="ARBA" id="ARBA00022691"/>
    </source>
</evidence>
<evidence type="ECO:0000256" key="19">
    <source>
        <dbReference type="ARBA" id="ARBA00047370"/>
    </source>
</evidence>
<evidence type="ECO:0000256" key="7">
    <source>
        <dbReference type="ARBA" id="ARBA00022695"/>
    </source>
</evidence>
<proteinExistence type="predicted"/>
<keyword evidence="12" id="KW-0506">mRNA capping</keyword>
<evidence type="ECO:0000256" key="10">
    <source>
        <dbReference type="ARBA" id="ARBA00022844"/>
    </source>
</evidence>
<dbReference type="GO" id="GO:0004482">
    <property type="term" value="F:mRNA 5'-cap (guanine-N7-)-methyltransferase activity"/>
    <property type="evidence" value="ECO:0007669"/>
    <property type="project" value="InterPro"/>
</dbReference>